<dbReference type="SUPFAM" id="SSF52833">
    <property type="entry name" value="Thioredoxin-like"/>
    <property type="match status" value="1"/>
</dbReference>
<dbReference type="PROSITE" id="PS50405">
    <property type="entry name" value="GST_CTER"/>
    <property type="match status" value="1"/>
</dbReference>
<protein>
    <submittedName>
        <fullName evidence="4">Maleylacetoacetate isomerase</fullName>
    </submittedName>
</protein>
<dbReference type="AlphaFoldDB" id="A0A239FPQ9"/>
<proteinExistence type="inferred from homology"/>
<dbReference type="InterPro" id="IPR005955">
    <property type="entry name" value="GST_Zeta"/>
</dbReference>
<dbReference type="SUPFAM" id="SSF47616">
    <property type="entry name" value="GST C-terminal domain-like"/>
    <property type="match status" value="1"/>
</dbReference>
<dbReference type="CDD" id="cd03042">
    <property type="entry name" value="GST_N_Zeta"/>
    <property type="match status" value="1"/>
</dbReference>
<dbReference type="Proteomes" id="UP000198281">
    <property type="component" value="Unassembled WGS sequence"/>
</dbReference>
<dbReference type="EMBL" id="FZOS01000009">
    <property type="protein sequence ID" value="SNS58800.1"/>
    <property type="molecule type" value="Genomic_DNA"/>
</dbReference>
<gene>
    <name evidence="4" type="ORF">SAMN06295912_109149</name>
</gene>
<dbReference type="InterPro" id="IPR034330">
    <property type="entry name" value="GST_Zeta_C"/>
</dbReference>
<evidence type="ECO:0000259" key="2">
    <source>
        <dbReference type="PROSITE" id="PS50404"/>
    </source>
</evidence>
<dbReference type="InterPro" id="IPR036282">
    <property type="entry name" value="Glutathione-S-Trfase_C_sf"/>
</dbReference>
<accession>A0A239FPQ9</accession>
<dbReference type="PANTHER" id="PTHR42673:SF21">
    <property type="entry name" value="GLUTATHIONE S-TRANSFERASE YFCF"/>
    <property type="match status" value="1"/>
</dbReference>
<dbReference type="SFLD" id="SFLDG00358">
    <property type="entry name" value="Main_(cytGST)"/>
    <property type="match status" value="1"/>
</dbReference>
<dbReference type="GO" id="GO:0005737">
    <property type="term" value="C:cytoplasm"/>
    <property type="evidence" value="ECO:0007669"/>
    <property type="project" value="InterPro"/>
</dbReference>
<feature type="domain" description="GST C-terminal" evidence="3">
    <location>
        <begin position="94"/>
        <end position="219"/>
    </location>
</feature>
<feature type="domain" description="GST N-terminal" evidence="2">
    <location>
        <begin position="8"/>
        <end position="89"/>
    </location>
</feature>
<keyword evidence="4" id="KW-0413">Isomerase</keyword>
<dbReference type="GO" id="GO:0004364">
    <property type="term" value="F:glutathione transferase activity"/>
    <property type="evidence" value="ECO:0007669"/>
    <property type="project" value="TreeGrafter"/>
</dbReference>
<evidence type="ECO:0000313" key="5">
    <source>
        <dbReference type="Proteomes" id="UP000198281"/>
    </source>
</evidence>
<dbReference type="GO" id="GO:0006749">
    <property type="term" value="P:glutathione metabolic process"/>
    <property type="evidence" value="ECO:0007669"/>
    <property type="project" value="TreeGrafter"/>
</dbReference>
<dbReference type="SFLD" id="SFLDS00019">
    <property type="entry name" value="Glutathione_Transferase_(cytos"/>
    <property type="match status" value="1"/>
</dbReference>
<dbReference type="InterPro" id="IPR036249">
    <property type="entry name" value="Thioredoxin-like_sf"/>
</dbReference>
<evidence type="ECO:0000313" key="4">
    <source>
        <dbReference type="EMBL" id="SNS58800.1"/>
    </source>
</evidence>
<dbReference type="GO" id="GO:0016034">
    <property type="term" value="F:maleylacetoacetate isomerase activity"/>
    <property type="evidence" value="ECO:0007669"/>
    <property type="project" value="TreeGrafter"/>
</dbReference>
<dbReference type="InterPro" id="IPR040079">
    <property type="entry name" value="Glutathione_S-Trfase"/>
</dbReference>
<evidence type="ECO:0000259" key="3">
    <source>
        <dbReference type="PROSITE" id="PS50405"/>
    </source>
</evidence>
<evidence type="ECO:0000256" key="1">
    <source>
        <dbReference type="ARBA" id="ARBA00010007"/>
    </source>
</evidence>
<dbReference type="Gene3D" id="1.20.1050.10">
    <property type="match status" value="1"/>
</dbReference>
<dbReference type="InterPro" id="IPR004045">
    <property type="entry name" value="Glutathione_S-Trfase_N"/>
</dbReference>
<comment type="similarity">
    <text evidence="1">Belongs to the GST superfamily. Zeta family.</text>
</comment>
<dbReference type="PANTHER" id="PTHR42673">
    <property type="entry name" value="MALEYLACETOACETATE ISOMERASE"/>
    <property type="match status" value="1"/>
</dbReference>
<dbReference type="CDD" id="cd03191">
    <property type="entry name" value="GST_C_Zeta"/>
    <property type="match status" value="1"/>
</dbReference>
<sequence length="219" mass="24123">MNGMPASEAVRLHDYFRSSACYRVRIALNLKGIAYDSVSVDLRAAEQSAPAYRALNPQGFVPMLEMDGLKLTQSLAIIDYLDARVPEPRFVSPDPVARSRQLAMALMIACDIHPINNLRVLNYLKRELDVAEPARDDWYRHWIREGFASLETMAAAESGPYLGGKSPGIADICLVPQMYNARRFEVALDDFPHLVRIDAALTALPAFAAAHPDAVAPAG</sequence>
<dbReference type="Gene3D" id="3.40.30.10">
    <property type="entry name" value="Glutaredoxin"/>
    <property type="match status" value="1"/>
</dbReference>
<dbReference type="GO" id="GO:0006559">
    <property type="term" value="P:L-phenylalanine catabolic process"/>
    <property type="evidence" value="ECO:0007669"/>
    <property type="project" value="TreeGrafter"/>
</dbReference>
<dbReference type="InterPro" id="IPR034333">
    <property type="entry name" value="GST_Zeta_N"/>
</dbReference>
<dbReference type="InterPro" id="IPR010987">
    <property type="entry name" value="Glutathione-S-Trfase_C-like"/>
</dbReference>
<name>A0A239FPQ9_9SPHN</name>
<keyword evidence="5" id="KW-1185">Reference proteome</keyword>
<dbReference type="Pfam" id="PF13417">
    <property type="entry name" value="GST_N_3"/>
    <property type="match status" value="1"/>
</dbReference>
<reference evidence="5" key="1">
    <citation type="submission" date="2017-06" db="EMBL/GenBank/DDBJ databases">
        <authorList>
            <person name="Varghese N."/>
            <person name="Submissions S."/>
        </authorList>
    </citation>
    <scope>NUCLEOTIDE SEQUENCE [LARGE SCALE GENOMIC DNA]</scope>
    <source>
        <strain evidence="5">LNB2</strain>
    </source>
</reference>
<dbReference type="NCBIfam" id="TIGR01262">
    <property type="entry name" value="maiA"/>
    <property type="match status" value="1"/>
</dbReference>
<organism evidence="4 5">
    <name type="scientific">Edaphosphingomonas laterariae</name>
    <dbReference type="NCBI Taxonomy" id="861865"/>
    <lineage>
        <taxon>Bacteria</taxon>
        <taxon>Pseudomonadati</taxon>
        <taxon>Pseudomonadota</taxon>
        <taxon>Alphaproteobacteria</taxon>
        <taxon>Sphingomonadales</taxon>
        <taxon>Rhizorhabdaceae</taxon>
        <taxon>Edaphosphingomonas</taxon>
    </lineage>
</organism>
<dbReference type="PROSITE" id="PS50404">
    <property type="entry name" value="GST_NTER"/>
    <property type="match status" value="1"/>
</dbReference>